<dbReference type="EMBL" id="JBJQND010000011">
    <property type="protein sequence ID" value="KAL3862092.1"/>
    <property type="molecule type" value="Genomic_DNA"/>
</dbReference>
<reference evidence="2 3" key="1">
    <citation type="submission" date="2024-11" db="EMBL/GenBank/DDBJ databases">
        <title>Chromosome-level genome assembly of the freshwater bivalve Anodonta woodiana.</title>
        <authorList>
            <person name="Chen X."/>
        </authorList>
    </citation>
    <scope>NUCLEOTIDE SEQUENCE [LARGE SCALE GENOMIC DNA]</scope>
    <source>
        <strain evidence="2">MN2024</strain>
        <tissue evidence="2">Gills</tissue>
    </source>
</reference>
<accession>A0ABD3VKR0</accession>
<evidence type="ECO:0000313" key="2">
    <source>
        <dbReference type="EMBL" id="KAL3862092.1"/>
    </source>
</evidence>
<feature type="transmembrane region" description="Helical" evidence="1">
    <location>
        <begin position="7"/>
        <end position="26"/>
    </location>
</feature>
<dbReference type="AlphaFoldDB" id="A0ABD3VKR0"/>
<keyword evidence="1" id="KW-1133">Transmembrane helix</keyword>
<organism evidence="2 3">
    <name type="scientific">Sinanodonta woodiana</name>
    <name type="common">Chinese pond mussel</name>
    <name type="synonym">Anodonta woodiana</name>
    <dbReference type="NCBI Taxonomy" id="1069815"/>
    <lineage>
        <taxon>Eukaryota</taxon>
        <taxon>Metazoa</taxon>
        <taxon>Spiralia</taxon>
        <taxon>Lophotrochozoa</taxon>
        <taxon>Mollusca</taxon>
        <taxon>Bivalvia</taxon>
        <taxon>Autobranchia</taxon>
        <taxon>Heteroconchia</taxon>
        <taxon>Palaeoheterodonta</taxon>
        <taxon>Unionida</taxon>
        <taxon>Unionoidea</taxon>
        <taxon>Unionidae</taxon>
        <taxon>Unioninae</taxon>
        <taxon>Sinanodonta</taxon>
    </lineage>
</organism>
<proteinExistence type="predicted"/>
<evidence type="ECO:0000256" key="1">
    <source>
        <dbReference type="SAM" id="Phobius"/>
    </source>
</evidence>
<name>A0ABD3VKR0_SINWO</name>
<gene>
    <name evidence="2" type="ORF">ACJMK2_008086</name>
</gene>
<comment type="caution">
    <text evidence="2">The sequence shown here is derived from an EMBL/GenBank/DDBJ whole genome shotgun (WGS) entry which is preliminary data.</text>
</comment>
<protein>
    <submittedName>
        <fullName evidence="2">Uncharacterized protein</fullName>
    </submittedName>
</protein>
<evidence type="ECO:0000313" key="3">
    <source>
        <dbReference type="Proteomes" id="UP001634394"/>
    </source>
</evidence>
<feature type="transmembrane region" description="Helical" evidence="1">
    <location>
        <begin position="59"/>
        <end position="81"/>
    </location>
</feature>
<keyword evidence="1" id="KW-0812">Transmembrane</keyword>
<sequence>MDIKFRFPTMIVFIVLSSFMMHLGVLQKPNKDQKGKQPSMSSVTENPCYMETGKIDLTLSVALILVAFCVGAAVMAVILCCTQEKWRSHISHQSTHHSSKSPAERSDHVVVTSGIHVQTSDSVYADSGDNEDFFANNVPVNVNRGDKHPELRVQWEPNDYEIVHEHSNRRSILEHPYGCVLAESDVNPITHNDMENNEAKHLEGEHGYLVLSVNEADGKNATEGCEIKIVDANHDYCVLASVERDGENLTEGNKIGKGDKNHDYFVLTSNELDGEMSLKKVK</sequence>
<dbReference type="Proteomes" id="UP001634394">
    <property type="component" value="Unassembled WGS sequence"/>
</dbReference>
<keyword evidence="1" id="KW-0472">Membrane</keyword>
<keyword evidence="3" id="KW-1185">Reference proteome</keyword>